<dbReference type="PANTHER" id="PTHR39430">
    <property type="entry name" value="MEMBRANE-ASSOCIATED PROTEASE-RELATED"/>
    <property type="match status" value="1"/>
</dbReference>
<feature type="domain" description="CAAX prenyl protease 2/Lysostaphin resistance protein A-like" evidence="2">
    <location>
        <begin position="105"/>
        <end position="197"/>
    </location>
</feature>
<feature type="transmembrane region" description="Helical" evidence="1">
    <location>
        <begin position="162"/>
        <end position="180"/>
    </location>
</feature>
<feature type="transmembrane region" description="Helical" evidence="1">
    <location>
        <begin position="27"/>
        <end position="49"/>
    </location>
</feature>
<reference evidence="3 4" key="1">
    <citation type="submission" date="2024-12" db="EMBL/GenBank/DDBJ databases">
        <authorList>
            <person name="Hu S."/>
        </authorList>
    </citation>
    <scope>NUCLEOTIDE SEQUENCE [LARGE SCALE GENOMIC DNA]</scope>
    <source>
        <strain evidence="3 4">THG-T11</strain>
    </source>
</reference>
<dbReference type="InterPro" id="IPR003675">
    <property type="entry name" value="Rce1/LyrA-like_dom"/>
</dbReference>
<protein>
    <submittedName>
        <fullName evidence="3">Lysostaphin resistance A-like protein</fullName>
    </submittedName>
</protein>
<feature type="transmembrane region" description="Helical" evidence="1">
    <location>
        <begin position="231"/>
        <end position="252"/>
    </location>
</feature>
<feature type="transmembrane region" description="Helical" evidence="1">
    <location>
        <begin position="137"/>
        <end position="156"/>
    </location>
</feature>
<evidence type="ECO:0000259" key="2">
    <source>
        <dbReference type="Pfam" id="PF02517"/>
    </source>
</evidence>
<evidence type="ECO:0000313" key="3">
    <source>
        <dbReference type="EMBL" id="MFN0254216.1"/>
    </source>
</evidence>
<dbReference type="PANTHER" id="PTHR39430:SF1">
    <property type="entry name" value="PROTEASE"/>
    <property type="match status" value="1"/>
</dbReference>
<organism evidence="3 4">
    <name type="scientific">Pedobacter ureilyticus</name>
    <dbReference type="NCBI Taxonomy" id="1393051"/>
    <lineage>
        <taxon>Bacteria</taxon>
        <taxon>Pseudomonadati</taxon>
        <taxon>Bacteroidota</taxon>
        <taxon>Sphingobacteriia</taxon>
        <taxon>Sphingobacteriales</taxon>
        <taxon>Sphingobacteriaceae</taxon>
        <taxon>Pedobacter</taxon>
    </lineage>
</organism>
<name>A0ABW9J110_9SPHI</name>
<feature type="transmembrane region" description="Helical" evidence="1">
    <location>
        <begin position="187"/>
        <end position="207"/>
    </location>
</feature>
<evidence type="ECO:0000313" key="4">
    <source>
        <dbReference type="Proteomes" id="UP001517247"/>
    </source>
</evidence>
<sequence length="271" mass="30220">MFFLLICTIPFGLISQFNFLPSLSSPILADIVAQLSLVIIVLGALLMMFKVLPDLDFHRVFIRKSGVLPEFFKGAVIGLLTMVFCALLLYLNGNVGFQKTAISWDNVCLYLIYFLLISVFEEFLFRSYPLFALSERYPLWFAILVNGLLFAFAHFANPGITVLGIINITLAGMLFALYTLQKHQIAWAVGVHFAWNFTQAVVLGYNLSGNEMSGFVKAVPKGADFLSGGKFGIEGSIFCTIFLLGIISWLVYKKGFGFVEVVDTKLEDKEL</sequence>
<feature type="transmembrane region" description="Helical" evidence="1">
    <location>
        <begin position="103"/>
        <end position="125"/>
    </location>
</feature>
<evidence type="ECO:0000256" key="1">
    <source>
        <dbReference type="SAM" id="Phobius"/>
    </source>
</evidence>
<comment type="caution">
    <text evidence="3">The sequence shown here is derived from an EMBL/GenBank/DDBJ whole genome shotgun (WGS) entry which is preliminary data.</text>
</comment>
<dbReference type="Pfam" id="PF02517">
    <property type="entry name" value="Rce1-like"/>
    <property type="match status" value="1"/>
</dbReference>
<keyword evidence="4" id="KW-1185">Reference proteome</keyword>
<accession>A0ABW9J110</accession>
<gene>
    <name evidence="3" type="ORF">E6A44_001425</name>
</gene>
<proteinExistence type="predicted"/>
<keyword evidence="1" id="KW-1133">Transmembrane helix</keyword>
<keyword evidence="1" id="KW-0812">Transmembrane</keyword>
<dbReference type="EMBL" id="SSHJ02000001">
    <property type="protein sequence ID" value="MFN0254216.1"/>
    <property type="molecule type" value="Genomic_DNA"/>
</dbReference>
<feature type="transmembrane region" description="Helical" evidence="1">
    <location>
        <begin position="70"/>
        <end position="91"/>
    </location>
</feature>
<keyword evidence="1" id="KW-0472">Membrane</keyword>
<dbReference type="Proteomes" id="UP001517247">
    <property type="component" value="Unassembled WGS sequence"/>
</dbReference>